<accession>A0A8S3USW1</accession>
<organism evidence="7 8">
    <name type="scientific">Mytilus edulis</name>
    <name type="common">Blue mussel</name>
    <dbReference type="NCBI Taxonomy" id="6550"/>
    <lineage>
        <taxon>Eukaryota</taxon>
        <taxon>Metazoa</taxon>
        <taxon>Spiralia</taxon>
        <taxon>Lophotrochozoa</taxon>
        <taxon>Mollusca</taxon>
        <taxon>Bivalvia</taxon>
        <taxon>Autobranchia</taxon>
        <taxon>Pteriomorphia</taxon>
        <taxon>Mytilida</taxon>
        <taxon>Mytiloidea</taxon>
        <taxon>Mytilidae</taxon>
        <taxon>Mytilinae</taxon>
        <taxon>Mytilus</taxon>
    </lineage>
</organism>
<keyword evidence="4" id="KW-0472">Membrane</keyword>
<comment type="caution">
    <text evidence="7">The sequence shown here is derived from an EMBL/GenBank/DDBJ whole genome shotgun (WGS) entry which is preliminary data.</text>
</comment>
<reference evidence="7" key="1">
    <citation type="submission" date="2021-03" db="EMBL/GenBank/DDBJ databases">
        <authorList>
            <person name="Bekaert M."/>
        </authorList>
    </citation>
    <scope>NUCLEOTIDE SEQUENCE</scope>
</reference>
<evidence type="ECO:0000313" key="8">
    <source>
        <dbReference type="Proteomes" id="UP000683360"/>
    </source>
</evidence>
<dbReference type="InterPro" id="IPR057366">
    <property type="entry name" value="TRPM-like"/>
</dbReference>
<evidence type="ECO:0000256" key="3">
    <source>
        <dbReference type="ARBA" id="ARBA00022989"/>
    </source>
</evidence>
<evidence type="ECO:0000313" key="7">
    <source>
        <dbReference type="EMBL" id="CAG2245406.1"/>
    </source>
</evidence>
<gene>
    <name evidence="7" type="ORF">MEDL_57416</name>
</gene>
<dbReference type="GO" id="GO:0005886">
    <property type="term" value="C:plasma membrane"/>
    <property type="evidence" value="ECO:0007669"/>
    <property type="project" value="TreeGrafter"/>
</dbReference>
<dbReference type="Pfam" id="PF18171">
    <property type="entry name" value="LSDAT_prok"/>
    <property type="match status" value="1"/>
</dbReference>
<keyword evidence="8" id="KW-1185">Reference proteome</keyword>
<evidence type="ECO:0000256" key="2">
    <source>
        <dbReference type="ARBA" id="ARBA00022692"/>
    </source>
</evidence>
<evidence type="ECO:0000256" key="1">
    <source>
        <dbReference type="ARBA" id="ARBA00004141"/>
    </source>
</evidence>
<dbReference type="InterPro" id="IPR041482">
    <property type="entry name" value="LSDAT_prok"/>
</dbReference>
<dbReference type="InterPro" id="IPR050927">
    <property type="entry name" value="TRPM"/>
</dbReference>
<protein>
    <recommendedName>
        <fullName evidence="9">TRPM SLOG domain-containing protein</fullName>
    </recommendedName>
</protein>
<comment type="subcellular location">
    <subcellularLocation>
        <location evidence="1">Membrane</location>
        <topology evidence="1">Multi-pass membrane protein</topology>
    </subcellularLocation>
</comment>
<dbReference type="PANTHER" id="PTHR13800:SF12">
    <property type="entry name" value="TRANSIENT RECEPTOR POTENTIAL CATION CHANNEL SUBFAMILY M MEMBER-LIKE 2"/>
    <property type="match status" value="1"/>
</dbReference>
<dbReference type="OrthoDB" id="310870at2759"/>
<evidence type="ECO:0000259" key="6">
    <source>
        <dbReference type="Pfam" id="PF25508"/>
    </source>
</evidence>
<feature type="domain" description="TRPM-like" evidence="6">
    <location>
        <begin position="314"/>
        <end position="459"/>
    </location>
</feature>
<evidence type="ECO:0000259" key="5">
    <source>
        <dbReference type="Pfam" id="PF18171"/>
    </source>
</evidence>
<dbReference type="Pfam" id="PF25508">
    <property type="entry name" value="TRPM2"/>
    <property type="match status" value="1"/>
</dbReference>
<dbReference type="Proteomes" id="UP000683360">
    <property type="component" value="Unassembled WGS sequence"/>
</dbReference>
<dbReference type="EMBL" id="CAJPWZ010002770">
    <property type="protein sequence ID" value="CAG2245406.1"/>
    <property type="molecule type" value="Genomic_DNA"/>
</dbReference>
<evidence type="ECO:0000256" key="4">
    <source>
        <dbReference type="ARBA" id="ARBA00023136"/>
    </source>
</evidence>
<dbReference type="AlphaFoldDB" id="A0A8S3USW1"/>
<keyword evidence="3" id="KW-1133">Transmembrane helix</keyword>
<sequence>MNTTYIWIITEGQDTCIGQIVEEVIRENTDKSQSCCIHKDGIARTNNKDGITILQPHKGNLEVCIKEHLEIPLIVMLVGGEEDSFEAAMVNLKRSFPVLVIDGSGKAADFICKGFRMRTNNSSEESKSELIEAAKMLYGSNDEESNTMQTKCEVLIRQLQDEMAGNLKSIHVYSVHDTTYTLDRTIQDILFDVFYLDEKNEDKLTDNILHFVDLWNRPDIAEKEIFKLENSKVLEKLQKKLCIKESKLSKLFTNALKDDRIDLVRQVLEYILDKELYKTFLDHSLEGLYETDGCLGKYIFPELKDKTLKQKKIVDMINDAVIKILRSEDMKPFEKGDEICINDIFKHLFIWAVLMNRRNLAMLFWKETVIIYVSSALFASSLAKRLAENASAEAFMNEQTALWESSRQYEDLAYSVMTELYLNDRKHARQLLVTEVKRYNSTTIFEITEKFTLMNFMGHAACQTKLNKI</sequence>
<name>A0A8S3USW1_MYTED</name>
<feature type="domain" description="LSDAT prokaryote" evidence="5">
    <location>
        <begin position="72"/>
        <end position="121"/>
    </location>
</feature>
<dbReference type="GO" id="GO:0099604">
    <property type="term" value="F:ligand-gated calcium channel activity"/>
    <property type="evidence" value="ECO:0007669"/>
    <property type="project" value="TreeGrafter"/>
</dbReference>
<dbReference type="PANTHER" id="PTHR13800">
    <property type="entry name" value="TRANSIENT RECEPTOR POTENTIAL CATION CHANNEL, SUBFAMILY M, MEMBER 6"/>
    <property type="match status" value="1"/>
</dbReference>
<proteinExistence type="predicted"/>
<keyword evidence="2" id="KW-0812">Transmembrane</keyword>
<evidence type="ECO:0008006" key="9">
    <source>
        <dbReference type="Google" id="ProtNLM"/>
    </source>
</evidence>